<dbReference type="InterPro" id="IPR013567">
    <property type="entry name" value="EF_hand_assoc_2"/>
</dbReference>
<evidence type="ECO:0008006" key="18">
    <source>
        <dbReference type="Google" id="ProtNLM"/>
    </source>
</evidence>
<dbReference type="InterPro" id="IPR001806">
    <property type="entry name" value="Small_GTPase"/>
</dbReference>
<dbReference type="InterPro" id="IPR052266">
    <property type="entry name" value="Miro-EF-hand_domain"/>
</dbReference>
<reference evidence="17" key="1">
    <citation type="submission" date="2021-01" db="EMBL/GenBank/DDBJ databases">
        <authorList>
            <person name="Corre E."/>
            <person name="Pelletier E."/>
            <person name="Niang G."/>
            <person name="Scheremetjew M."/>
            <person name="Finn R."/>
            <person name="Kale V."/>
            <person name="Holt S."/>
            <person name="Cochrane G."/>
            <person name="Meng A."/>
            <person name="Brown T."/>
            <person name="Cohen L."/>
        </authorList>
    </citation>
    <scope>NUCLEOTIDE SEQUENCE</scope>
    <source>
        <strain evidence="17">CCMP1205</strain>
    </source>
</reference>
<keyword evidence="8" id="KW-0378">Hydrolase</keyword>
<dbReference type="SMART" id="SM00054">
    <property type="entry name" value="EFh"/>
    <property type="match status" value="2"/>
</dbReference>
<dbReference type="PANTHER" id="PTHR46819">
    <property type="entry name" value="EF-HAND CALCIUM-BINDING DOMAIN-CONTAINING PROTEIN 7"/>
    <property type="match status" value="1"/>
</dbReference>
<dbReference type="InterPro" id="IPR013566">
    <property type="entry name" value="EF_hand_assoc_1"/>
</dbReference>
<evidence type="ECO:0000256" key="13">
    <source>
        <dbReference type="ARBA" id="ARBA00023136"/>
    </source>
</evidence>
<dbReference type="GO" id="GO:0005525">
    <property type="term" value="F:GTP binding"/>
    <property type="evidence" value="ECO:0007669"/>
    <property type="project" value="UniProtKB-KW"/>
</dbReference>
<dbReference type="PROSITE" id="PS50222">
    <property type="entry name" value="EF_HAND_2"/>
    <property type="match status" value="2"/>
</dbReference>
<keyword evidence="13" id="KW-0472">Membrane</keyword>
<dbReference type="Gene3D" id="3.40.50.300">
    <property type="entry name" value="P-loop containing nucleotide triphosphate hydrolases"/>
    <property type="match status" value="1"/>
</dbReference>
<evidence type="ECO:0000256" key="9">
    <source>
        <dbReference type="ARBA" id="ARBA00022837"/>
    </source>
</evidence>
<keyword evidence="7" id="KW-1000">Mitochondrion outer membrane</keyword>
<dbReference type="SUPFAM" id="SSF52540">
    <property type="entry name" value="P-loop containing nucleoside triphosphate hydrolases"/>
    <property type="match status" value="1"/>
</dbReference>
<sequence>MGGKEKNKGTSGRCGPGTSTTQNNLTSVRVAVIGDKGTGKTSLIIAAATDSFTPNTNNNKNQNKQPVLPPTRLPADVLPELVPVIVADTSSSYEWREELEKELEKAQVIILTYKVGDAKSLKRCGTYWLPELRHTKVTTDKPVLLVGCQEDLVQQNYEPGDQVISSPTKALGTKAAGKAAGADGVEEEDALMSVADMESHLTNLIDQWNEVEVCLQCSAKKLSNVIEVFSHAQKAVMHPTGPLYDASTGQLKPQCVRALKRIFQMCDNDKDGFLSNKELNHFQTTCFNTPLQPEELEGVRKVVSSKIPDGIHDKGITLKGFVYLHALFVARGRMDTTWTVLRKFGYDNTLHLREDLVAGAIHSIGSMHPDQVTELSERGRAFLREVFHNFDKHKDGVLSDAELEELFSTAPETPGIEWQREIYARMVETSVPSSSASSAAAAADPQQALTQGCLTLGGFLSMWELTTMTSPKVTLTYMLYLGFKEDLSTTIQVSRRRKNEIKRGMRSNVLSQKAKADHSMLTRRTLNCFVFATRRQVQDSDTVLTKSTITADQQITVHGVEVHGVEKTLVLRQIVVDDKEASQANSSNGGDSQQGKGGIVLDPKLLQSCDLAVFAFGRERRELEEAVELTKQVERQGSGLLPCVLACISDTTDEGVMGSANAVAQQLEMAKPIESCGDHVKVLQRLCEIALNPLVSIPQTEERLAKEARDLMARRLTTGLVVSAGILSVGLIAMKLYMSTSEGKAAGDGDDNAKESI</sequence>
<keyword evidence="5" id="KW-0677">Repeat</keyword>
<evidence type="ECO:0000259" key="16">
    <source>
        <dbReference type="PROSITE" id="PS51423"/>
    </source>
</evidence>
<dbReference type="EMBL" id="HBHL01001889">
    <property type="protein sequence ID" value="CAD9712242.1"/>
    <property type="molecule type" value="Transcribed_RNA"/>
</dbReference>
<dbReference type="Gene3D" id="1.10.238.10">
    <property type="entry name" value="EF-hand"/>
    <property type="match status" value="2"/>
</dbReference>
<dbReference type="SUPFAM" id="SSF47473">
    <property type="entry name" value="EF-hand"/>
    <property type="match status" value="1"/>
</dbReference>
<evidence type="ECO:0000256" key="6">
    <source>
        <dbReference type="ARBA" id="ARBA00022741"/>
    </source>
</evidence>
<feature type="region of interest" description="Disordered" evidence="14">
    <location>
        <begin position="1"/>
        <end position="22"/>
    </location>
</feature>
<gene>
    <name evidence="17" type="ORF">CPRI1469_LOCUS1083</name>
</gene>
<dbReference type="InterPro" id="IPR002048">
    <property type="entry name" value="EF_hand_dom"/>
</dbReference>
<evidence type="ECO:0000256" key="3">
    <source>
        <dbReference type="ARBA" id="ARBA00022692"/>
    </source>
</evidence>
<evidence type="ECO:0000256" key="8">
    <source>
        <dbReference type="ARBA" id="ARBA00022801"/>
    </source>
</evidence>
<dbReference type="GO" id="GO:0005741">
    <property type="term" value="C:mitochondrial outer membrane"/>
    <property type="evidence" value="ECO:0007669"/>
    <property type="project" value="UniProtKB-SubCell"/>
</dbReference>
<evidence type="ECO:0000313" key="17">
    <source>
        <dbReference type="EMBL" id="CAD9712242.1"/>
    </source>
</evidence>
<evidence type="ECO:0000256" key="4">
    <source>
        <dbReference type="ARBA" id="ARBA00022723"/>
    </source>
</evidence>
<dbReference type="InterPro" id="IPR020860">
    <property type="entry name" value="MIRO_dom"/>
</dbReference>
<dbReference type="PROSITE" id="PS51423">
    <property type="entry name" value="MIRO"/>
    <property type="match status" value="1"/>
</dbReference>
<feature type="domain" description="EF-hand" evidence="15">
    <location>
        <begin position="254"/>
        <end position="289"/>
    </location>
</feature>
<evidence type="ECO:0000256" key="1">
    <source>
        <dbReference type="ARBA" id="ARBA00004200"/>
    </source>
</evidence>
<dbReference type="InterPro" id="IPR027417">
    <property type="entry name" value="P-loop_NTPase"/>
</dbReference>
<keyword evidence="11" id="KW-0496">Mitochondrion</keyword>
<dbReference type="Pfam" id="PF08356">
    <property type="entry name" value="EF_assoc_2"/>
    <property type="match status" value="1"/>
</dbReference>
<keyword evidence="4" id="KW-0479">Metal-binding</keyword>
<dbReference type="PANTHER" id="PTHR46819:SF1">
    <property type="entry name" value="EF-HAND CALCIUM-BINDING DOMAIN-CONTAINING PROTEIN 7"/>
    <property type="match status" value="1"/>
</dbReference>
<accession>A0A7S2SXN7</accession>
<evidence type="ECO:0000256" key="10">
    <source>
        <dbReference type="ARBA" id="ARBA00022989"/>
    </source>
</evidence>
<dbReference type="InterPro" id="IPR011992">
    <property type="entry name" value="EF-hand-dom_pair"/>
</dbReference>
<comment type="similarity">
    <text evidence="2">Belongs to the mitochondrial Rho GTPase family.</text>
</comment>
<dbReference type="InterPro" id="IPR018247">
    <property type="entry name" value="EF_Hand_1_Ca_BS"/>
</dbReference>
<evidence type="ECO:0000256" key="2">
    <source>
        <dbReference type="ARBA" id="ARBA00007981"/>
    </source>
</evidence>
<dbReference type="GO" id="GO:0003924">
    <property type="term" value="F:GTPase activity"/>
    <property type="evidence" value="ECO:0007669"/>
    <property type="project" value="InterPro"/>
</dbReference>
<keyword evidence="12" id="KW-0342">GTP-binding</keyword>
<organism evidence="17">
    <name type="scientific">Chloropicon primus</name>
    <dbReference type="NCBI Taxonomy" id="1764295"/>
    <lineage>
        <taxon>Eukaryota</taxon>
        <taxon>Viridiplantae</taxon>
        <taxon>Chlorophyta</taxon>
        <taxon>Chloropicophyceae</taxon>
        <taxon>Chloropicales</taxon>
        <taxon>Chloropicaceae</taxon>
        <taxon>Chloropicon</taxon>
    </lineage>
</organism>
<keyword evidence="3" id="KW-0812">Transmembrane</keyword>
<evidence type="ECO:0000256" key="7">
    <source>
        <dbReference type="ARBA" id="ARBA00022787"/>
    </source>
</evidence>
<proteinExistence type="inferred from homology"/>
<dbReference type="FunFam" id="1.10.238.10:FF:000011">
    <property type="entry name" value="Mitochondrial Rho GTPase"/>
    <property type="match status" value="1"/>
</dbReference>
<evidence type="ECO:0000256" key="11">
    <source>
        <dbReference type="ARBA" id="ARBA00023128"/>
    </source>
</evidence>
<name>A0A7S2SXN7_9CHLO</name>
<dbReference type="AlphaFoldDB" id="A0A7S2SXN7"/>
<protein>
    <recommendedName>
        <fullName evidence="18">Mitochondrial Rho GTPase</fullName>
    </recommendedName>
</protein>
<dbReference type="GO" id="GO:0005509">
    <property type="term" value="F:calcium ion binding"/>
    <property type="evidence" value="ECO:0007669"/>
    <property type="project" value="InterPro"/>
</dbReference>
<evidence type="ECO:0000256" key="5">
    <source>
        <dbReference type="ARBA" id="ARBA00022737"/>
    </source>
</evidence>
<evidence type="ECO:0000259" key="15">
    <source>
        <dbReference type="PROSITE" id="PS50222"/>
    </source>
</evidence>
<evidence type="ECO:0000256" key="12">
    <source>
        <dbReference type="ARBA" id="ARBA00023134"/>
    </source>
</evidence>
<keyword evidence="9" id="KW-0106">Calcium</keyword>
<dbReference type="PRINTS" id="PR00449">
    <property type="entry name" value="RASTRNSFRMNG"/>
</dbReference>
<feature type="domain" description="Miro" evidence="16">
    <location>
        <begin position="25"/>
        <end position="238"/>
    </location>
</feature>
<keyword evidence="10" id="KW-1133">Transmembrane helix</keyword>
<dbReference type="Pfam" id="PF00071">
    <property type="entry name" value="Ras"/>
    <property type="match status" value="1"/>
</dbReference>
<dbReference type="Pfam" id="PF08355">
    <property type="entry name" value="EF_assoc_1"/>
    <property type="match status" value="1"/>
</dbReference>
<dbReference type="PROSITE" id="PS00018">
    <property type="entry name" value="EF_HAND_1"/>
    <property type="match status" value="1"/>
</dbReference>
<feature type="domain" description="EF-hand" evidence="15">
    <location>
        <begin position="378"/>
        <end position="413"/>
    </location>
</feature>
<comment type="subcellular location">
    <subcellularLocation>
        <location evidence="1">Mitochondrion outer membrane</location>
        <topology evidence="1">Single-pass type IV membrane protein</topology>
    </subcellularLocation>
</comment>
<dbReference type="SMART" id="SM00174">
    <property type="entry name" value="RHO"/>
    <property type="match status" value="1"/>
</dbReference>
<evidence type="ECO:0000256" key="14">
    <source>
        <dbReference type="SAM" id="MobiDB-lite"/>
    </source>
</evidence>
<keyword evidence="6" id="KW-0547">Nucleotide-binding</keyword>